<keyword evidence="1" id="KW-0238">DNA-binding</keyword>
<feature type="domain" description="Putative integrase N-terminal" evidence="3">
    <location>
        <begin position="13"/>
        <end position="83"/>
    </location>
</feature>
<evidence type="ECO:0000256" key="1">
    <source>
        <dbReference type="ARBA" id="ARBA00023125"/>
    </source>
</evidence>
<reference evidence="4" key="1">
    <citation type="submission" date="2019-08" db="EMBL/GenBank/DDBJ databases">
        <authorList>
            <person name="Kucharzyk K."/>
            <person name="Murdoch R.W."/>
            <person name="Higgins S."/>
            <person name="Loffler F."/>
        </authorList>
    </citation>
    <scope>NUCLEOTIDE SEQUENCE</scope>
</reference>
<dbReference type="Gene3D" id="1.10.150.130">
    <property type="match status" value="1"/>
</dbReference>
<dbReference type="AlphaFoldDB" id="A0A644VYU9"/>
<dbReference type="EMBL" id="VSSQ01000517">
    <property type="protein sequence ID" value="MPL96601.1"/>
    <property type="molecule type" value="Genomic_DNA"/>
</dbReference>
<dbReference type="InterPro" id="IPR010998">
    <property type="entry name" value="Integrase_recombinase_N"/>
</dbReference>
<comment type="caution">
    <text evidence="4">The sequence shown here is derived from an EMBL/GenBank/DDBJ whole genome shotgun (WGS) entry which is preliminary data.</text>
</comment>
<dbReference type="Pfam" id="PF12834">
    <property type="entry name" value="Phage_int_SAM_2"/>
    <property type="match status" value="1"/>
</dbReference>
<dbReference type="GO" id="GO:0003677">
    <property type="term" value="F:DNA binding"/>
    <property type="evidence" value="ECO:0007669"/>
    <property type="project" value="UniProtKB-KW"/>
</dbReference>
<sequence length="94" mass="10957">MAQNIKNTGVYNALVAQLDRLARHNRQGSYRTKERYYEAFKRFCRFLADEYHLQKLTNISSKHLVAYIIKLQDEGKAASTIKQTSRRSVPFTTS</sequence>
<proteinExistence type="predicted"/>
<gene>
    <name evidence="4" type="ORF">SDC9_42783</name>
</gene>
<feature type="region of interest" description="Disordered" evidence="2">
    <location>
        <begin position="75"/>
        <end position="94"/>
    </location>
</feature>
<name>A0A644VYU9_9ZZZZ</name>
<evidence type="ECO:0000256" key="2">
    <source>
        <dbReference type="SAM" id="MobiDB-lite"/>
    </source>
</evidence>
<accession>A0A644VYU9</accession>
<feature type="compositionally biased region" description="Polar residues" evidence="2">
    <location>
        <begin position="80"/>
        <end position="94"/>
    </location>
</feature>
<protein>
    <recommendedName>
        <fullName evidence="3">Putative integrase N-terminal domain-containing protein</fullName>
    </recommendedName>
</protein>
<organism evidence="4">
    <name type="scientific">bioreactor metagenome</name>
    <dbReference type="NCBI Taxonomy" id="1076179"/>
    <lineage>
        <taxon>unclassified sequences</taxon>
        <taxon>metagenomes</taxon>
        <taxon>ecological metagenomes</taxon>
    </lineage>
</organism>
<dbReference type="InterPro" id="IPR024457">
    <property type="entry name" value="Putative_integrase_N"/>
</dbReference>
<evidence type="ECO:0000313" key="4">
    <source>
        <dbReference type="EMBL" id="MPL96601.1"/>
    </source>
</evidence>
<evidence type="ECO:0000259" key="3">
    <source>
        <dbReference type="Pfam" id="PF12834"/>
    </source>
</evidence>
<dbReference type="SUPFAM" id="SSF47823">
    <property type="entry name" value="lambda integrase-like, N-terminal domain"/>
    <property type="match status" value="1"/>
</dbReference>